<organism evidence="8 9">
    <name type="scientific">Solanum tuberosum</name>
    <name type="common">Potato</name>
    <dbReference type="NCBI Taxonomy" id="4113"/>
    <lineage>
        <taxon>Eukaryota</taxon>
        <taxon>Viridiplantae</taxon>
        <taxon>Streptophyta</taxon>
        <taxon>Embryophyta</taxon>
        <taxon>Tracheophyta</taxon>
        <taxon>Spermatophyta</taxon>
        <taxon>Magnoliopsida</taxon>
        <taxon>eudicotyledons</taxon>
        <taxon>Gunneridae</taxon>
        <taxon>Pentapetalae</taxon>
        <taxon>asterids</taxon>
        <taxon>lamiids</taxon>
        <taxon>Solanales</taxon>
        <taxon>Solanaceae</taxon>
        <taxon>Solanoideae</taxon>
        <taxon>Solaneae</taxon>
        <taxon>Solanum</taxon>
    </lineage>
</organism>
<dbReference type="Pfam" id="PF02319">
    <property type="entry name" value="WHD_E2F_TDP"/>
    <property type="match status" value="1"/>
</dbReference>
<evidence type="ECO:0000259" key="7">
    <source>
        <dbReference type="SMART" id="SM01372"/>
    </source>
</evidence>
<evidence type="ECO:0000256" key="3">
    <source>
        <dbReference type="ARBA" id="ARBA00023125"/>
    </source>
</evidence>
<name>A0ABQ7U8S1_SOLTU</name>
<evidence type="ECO:0000256" key="5">
    <source>
        <dbReference type="ARBA" id="ARBA00023306"/>
    </source>
</evidence>
<dbReference type="SUPFAM" id="SSF144074">
    <property type="entry name" value="E2F-DP heterodimerization region"/>
    <property type="match status" value="1"/>
</dbReference>
<evidence type="ECO:0000256" key="2">
    <source>
        <dbReference type="ARBA" id="ARBA00023015"/>
    </source>
</evidence>
<sequence>MGESTIDCNSISSMPDITFTIKDKAFVLTPEQPSPLTPASCRYDSSVGLLTKKSINLIKHAEDGMFNLNQAADTLEKRRIYDITNVLEGIGLIEKKLKNRIQWKLKLTVFQWGERRLDERIREMQEKLRDMSEDENNQRWLFVTEEDIKSLPFFQVFDAMEQVCIWNAMVSSLALTMNSGLQPNEIVFVAVLSACEAYDFIKKMPFKADATVLGGSDGCFFRLRGAIELRNEEHNYCLSRNKIIMAIMFNSQAFMLGQRGGKKQC</sequence>
<gene>
    <name evidence="8" type="ORF">KY290_031002</name>
</gene>
<dbReference type="SUPFAM" id="SSF46785">
    <property type="entry name" value="Winged helix' DNA-binding domain"/>
    <property type="match status" value="1"/>
</dbReference>
<evidence type="ECO:0000313" key="9">
    <source>
        <dbReference type="Proteomes" id="UP000826656"/>
    </source>
</evidence>
<comment type="caution">
    <text evidence="8">The sequence shown here is derived from an EMBL/GenBank/DDBJ whole genome shotgun (WGS) entry which is preliminary data.</text>
</comment>
<dbReference type="Gene3D" id="1.10.10.10">
    <property type="entry name" value="Winged helix-like DNA-binding domain superfamily/Winged helix DNA-binding domain"/>
    <property type="match status" value="1"/>
</dbReference>
<proteinExistence type="inferred from homology"/>
<reference evidence="8 9" key="1">
    <citation type="journal article" date="2021" name="bioRxiv">
        <title>Chromosome-scale and haplotype-resolved genome assembly of a tetraploid potato cultivar.</title>
        <authorList>
            <person name="Sun H."/>
            <person name="Jiao W.-B."/>
            <person name="Krause K."/>
            <person name="Campoy J.A."/>
            <person name="Goel M."/>
            <person name="Folz-Donahue K."/>
            <person name="Kukat C."/>
            <person name="Huettel B."/>
            <person name="Schneeberger K."/>
        </authorList>
    </citation>
    <scope>NUCLEOTIDE SEQUENCE [LARGE SCALE GENOMIC DNA]</scope>
    <source>
        <strain evidence="8">SolTubOtavaFocal</strain>
        <tissue evidence="8">Leaves</tissue>
    </source>
</reference>
<comment type="subcellular location">
    <subcellularLocation>
        <location evidence="6">Nucleus</location>
    </subcellularLocation>
</comment>
<dbReference type="Proteomes" id="UP000826656">
    <property type="component" value="Unassembled WGS sequence"/>
</dbReference>
<evidence type="ECO:0000256" key="6">
    <source>
        <dbReference type="RuleBase" id="RU003796"/>
    </source>
</evidence>
<dbReference type="InterPro" id="IPR021109">
    <property type="entry name" value="Peptidase_aspartic_dom_sf"/>
</dbReference>
<keyword evidence="3 6" id="KW-0238">DNA-binding</keyword>
<dbReference type="InterPro" id="IPR032198">
    <property type="entry name" value="E2F_CC-MB"/>
</dbReference>
<evidence type="ECO:0000313" key="8">
    <source>
        <dbReference type="EMBL" id="KAH0743009.1"/>
    </source>
</evidence>
<protein>
    <recommendedName>
        <fullName evidence="7">E2F/DP family winged-helix DNA-binding domain-containing protein</fullName>
    </recommendedName>
</protein>
<feature type="domain" description="E2F/DP family winged-helix DNA-binding" evidence="7">
    <location>
        <begin position="42"/>
        <end position="105"/>
    </location>
</feature>
<dbReference type="SMART" id="SM01372">
    <property type="entry name" value="E2F_TDP"/>
    <property type="match status" value="1"/>
</dbReference>
<keyword evidence="2 6" id="KW-0805">Transcription regulation</keyword>
<dbReference type="Gene3D" id="2.40.70.10">
    <property type="entry name" value="Acid Proteases"/>
    <property type="match status" value="1"/>
</dbReference>
<keyword evidence="4 6" id="KW-0804">Transcription</keyword>
<dbReference type="Gene3D" id="6.10.250.540">
    <property type="match status" value="1"/>
</dbReference>
<dbReference type="Pfam" id="PF16421">
    <property type="entry name" value="E2F_CC-MB"/>
    <property type="match status" value="1"/>
</dbReference>
<dbReference type="PANTHER" id="PTHR12081">
    <property type="entry name" value="TRANSCRIPTION FACTOR E2F"/>
    <property type="match status" value="1"/>
</dbReference>
<dbReference type="EMBL" id="JAIVGD010000023">
    <property type="protein sequence ID" value="KAH0743009.1"/>
    <property type="molecule type" value="Genomic_DNA"/>
</dbReference>
<dbReference type="PANTHER" id="PTHR12081:SF105">
    <property type="entry name" value="TRANSCRIPTION FACTOR E2FA"/>
    <property type="match status" value="1"/>
</dbReference>
<dbReference type="InterPro" id="IPR036388">
    <property type="entry name" value="WH-like_DNA-bd_sf"/>
</dbReference>
<evidence type="ECO:0000256" key="4">
    <source>
        <dbReference type="ARBA" id="ARBA00023163"/>
    </source>
</evidence>
<evidence type="ECO:0000256" key="1">
    <source>
        <dbReference type="ARBA" id="ARBA00010940"/>
    </source>
</evidence>
<dbReference type="InterPro" id="IPR036390">
    <property type="entry name" value="WH_DNA-bd_sf"/>
</dbReference>
<comment type="similarity">
    <text evidence="1 6">Belongs to the E2F/DP family.</text>
</comment>
<keyword evidence="6" id="KW-0539">Nucleus</keyword>
<accession>A0ABQ7U8S1</accession>
<dbReference type="InterPro" id="IPR015633">
    <property type="entry name" value="E2F"/>
</dbReference>
<dbReference type="InterPro" id="IPR003316">
    <property type="entry name" value="E2F_WHTH_DNA-bd_dom"/>
</dbReference>
<dbReference type="InterPro" id="IPR037241">
    <property type="entry name" value="E2F-DP_heterodim"/>
</dbReference>
<keyword evidence="9" id="KW-1185">Reference proteome</keyword>
<keyword evidence="5" id="KW-0131">Cell cycle</keyword>